<evidence type="ECO:0000256" key="1">
    <source>
        <dbReference type="SAM" id="MobiDB-lite"/>
    </source>
</evidence>
<dbReference type="InterPro" id="IPR046281">
    <property type="entry name" value="DUF6318"/>
</dbReference>
<protein>
    <submittedName>
        <fullName evidence="3">DUF6318 family protein</fullName>
    </submittedName>
</protein>
<evidence type="ECO:0000259" key="2">
    <source>
        <dbReference type="Pfam" id="PF19843"/>
    </source>
</evidence>
<accession>A0ABW4XGX6</accession>
<feature type="compositionally biased region" description="Polar residues" evidence="1">
    <location>
        <begin position="21"/>
        <end position="31"/>
    </location>
</feature>
<evidence type="ECO:0000313" key="4">
    <source>
        <dbReference type="Proteomes" id="UP001597402"/>
    </source>
</evidence>
<organism evidence="3 4">
    <name type="scientific">Blastococcus deserti</name>
    <dbReference type="NCBI Taxonomy" id="2259033"/>
    <lineage>
        <taxon>Bacteria</taxon>
        <taxon>Bacillati</taxon>
        <taxon>Actinomycetota</taxon>
        <taxon>Actinomycetes</taxon>
        <taxon>Geodermatophilales</taxon>
        <taxon>Geodermatophilaceae</taxon>
        <taxon>Blastococcus</taxon>
    </lineage>
</organism>
<feature type="domain" description="DUF6318" evidence="2">
    <location>
        <begin position="46"/>
        <end position="129"/>
    </location>
</feature>
<comment type="caution">
    <text evidence="3">The sequence shown here is derived from an EMBL/GenBank/DDBJ whole genome shotgun (WGS) entry which is preliminary data.</text>
</comment>
<proteinExistence type="predicted"/>
<evidence type="ECO:0000313" key="3">
    <source>
        <dbReference type="EMBL" id="MFD2093974.1"/>
    </source>
</evidence>
<reference evidence="4" key="1">
    <citation type="journal article" date="2019" name="Int. J. Syst. Evol. Microbiol.">
        <title>The Global Catalogue of Microorganisms (GCM) 10K type strain sequencing project: providing services to taxonomists for standard genome sequencing and annotation.</title>
        <authorList>
            <consortium name="The Broad Institute Genomics Platform"/>
            <consortium name="The Broad Institute Genome Sequencing Center for Infectious Disease"/>
            <person name="Wu L."/>
            <person name="Ma J."/>
        </authorList>
    </citation>
    <scope>NUCLEOTIDE SEQUENCE [LARGE SCALE GENOMIC DNA]</scope>
    <source>
        <strain evidence="4">JCM 3338</strain>
    </source>
</reference>
<dbReference type="EMBL" id="JBHUHP010000030">
    <property type="protein sequence ID" value="MFD2093974.1"/>
    <property type="molecule type" value="Genomic_DNA"/>
</dbReference>
<dbReference type="RefSeq" id="WP_376880251.1">
    <property type="nucleotide sequence ID" value="NZ_JBHUHP010000030.1"/>
</dbReference>
<sequence length="183" mass="19336">MIGVLVGTALLTGCSEKQEASETLPSPSAAETTEALPPLGPEDFPVPDEARTKDAAGAEAFLRYYIELLNRLQAIPLGEPLRELSPECETCLRIARAFDDAAAAGWTYQGGEVSLNDVTEPQLNGDTASLVFGARVEVLSIRDSAGTPIPDGQEDLSPNAGSGMTLRWSSEHHSWLVAGLTIG</sequence>
<dbReference type="Pfam" id="PF19843">
    <property type="entry name" value="DUF6318"/>
    <property type="match status" value="1"/>
</dbReference>
<name>A0ABW4XGX6_9ACTN</name>
<gene>
    <name evidence="3" type="ORF">ACFSHS_20605</name>
</gene>
<feature type="region of interest" description="Disordered" evidence="1">
    <location>
        <begin position="16"/>
        <end position="51"/>
    </location>
</feature>
<keyword evidence="4" id="KW-1185">Reference proteome</keyword>
<dbReference type="Proteomes" id="UP001597402">
    <property type="component" value="Unassembled WGS sequence"/>
</dbReference>